<dbReference type="InterPro" id="IPR059000">
    <property type="entry name" value="ATPase_P-type_domA"/>
</dbReference>
<keyword evidence="2" id="KW-1003">Cell membrane</keyword>
<dbReference type="Pfam" id="PF13246">
    <property type="entry name" value="Cation_ATPase"/>
    <property type="match status" value="1"/>
</dbReference>
<dbReference type="Gene3D" id="3.40.50.1000">
    <property type="entry name" value="HAD superfamily/HAD-like"/>
    <property type="match status" value="1"/>
</dbReference>
<keyword evidence="7 10" id="KW-1133">Transmembrane helix</keyword>
<dbReference type="AlphaFoldDB" id="A0A9P7Y470"/>
<dbReference type="PRINTS" id="PR00121">
    <property type="entry name" value="NAKATPASE"/>
</dbReference>
<dbReference type="GO" id="GO:0005391">
    <property type="term" value="F:P-type sodium:potassium-exchanging transporter activity"/>
    <property type="evidence" value="ECO:0007669"/>
    <property type="project" value="TreeGrafter"/>
</dbReference>
<dbReference type="SUPFAM" id="SSF81660">
    <property type="entry name" value="Metal cation-transporting ATPase, ATP-binding domain N"/>
    <property type="match status" value="1"/>
</dbReference>
<feature type="transmembrane region" description="Helical" evidence="10">
    <location>
        <begin position="867"/>
        <end position="889"/>
    </location>
</feature>
<dbReference type="InterPro" id="IPR023299">
    <property type="entry name" value="ATPase_P-typ_cyto_dom_N"/>
</dbReference>
<dbReference type="InterPro" id="IPR008250">
    <property type="entry name" value="ATPase_P-typ_transduc_dom_A_sf"/>
</dbReference>
<dbReference type="OrthoDB" id="158672at2759"/>
<dbReference type="NCBIfam" id="TIGR01494">
    <property type="entry name" value="ATPase_P-type"/>
    <property type="match status" value="2"/>
</dbReference>
<evidence type="ECO:0000256" key="8">
    <source>
        <dbReference type="ARBA" id="ARBA00023136"/>
    </source>
</evidence>
<evidence type="ECO:0000256" key="6">
    <source>
        <dbReference type="ARBA" id="ARBA00022967"/>
    </source>
</evidence>
<comment type="subcellular location">
    <subcellularLocation>
        <location evidence="1">Cell membrane</location>
        <topology evidence="1">Multi-pass membrane protein</topology>
    </subcellularLocation>
</comment>
<reference evidence="12" key="1">
    <citation type="submission" date="2021-06" db="EMBL/GenBank/DDBJ databases">
        <title>Genome Sequence of Mortierella hyaline Strain SCG-10, a Cold-Adapted, Nitrate-Reducing Fungus Isolated from Soil in Minnesota, USA.</title>
        <authorList>
            <person name="Aldossari N."/>
        </authorList>
    </citation>
    <scope>NUCLEOTIDE SEQUENCE</scope>
    <source>
        <strain evidence="12">SCG-10</strain>
    </source>
</reference>
<dbReference type="SUPFAM" id="SSF81665">
    <property type="entry name" value="Calcium ATPase, transmembrane domain M"/>
    <property type="match status" value="1"/>
</dbReference>
<feature type="compositionally biased region" description="Basic and acidic residues" evidence="9">
    <location>
        <begin position="42"/>
        <end position="58"/>
    </location>
</feature>
<evidence type="ECO:0000259" key="11">
    <source>
        <dbReference type="SMART" id="SM00831"/>
    </source>
</evidence>
<evidence type="ECO:0000256" key="1">
    <source>
        <dbReference type="ARBA" id="ARBA00004651"/>
    </source>
</evidence>
<dbReference type="GO" id="GO:0030007">
    <property type="term" value="P:intracellular potassium ion homeostasis"/>
    <property type="evidence" value="ECO:0007669"/>
    <property type="project" value="TreeGrafter"/>
</dbReference>
<feature type="transmembrane region" description="Helical" evidence="10">
    <location>
        <begin position="1045"/>
        <end position="1066"/>
    </location>
</feature>
<evidence type="ECO:0000256" key="9">
    <source>
        <dbReference type="SAM" id="MobiDB-lite"/>
    </source>
</evidence>
<dbReference type="InterPro" id="IPR023298">
    <property type="entry name" value="ATPase_P-typ_TM_dom_sf"/>
</dbReference>
<feature type="transmembrane region" description="Helical" evidence="10">
    <location>
        <begin position="318"/>
        <end position="339"/>
    </location>
</feature>
<evidence type="ECO:0000313" key="12">
    <source>
        <dbReference type="EMBL" id="KAG9071458.1"/>
    </source>
</evidence>
<keyword evidence="13" id="KW-1185">Reference proteome</keyword>
<evidence type="ECO:0000256" key="3">
    <source>
        <dbReference type="ARBA" id="ARBA00022692"/>
    </source>
</evidence>
<keyword evidence="6" id="KW-1278">Translocase</keyword>
<dbReference type="InterPro" id="IPR004014">
    <property type="entry name" value="ATPase_P-typ_cation-transptr_N"/>
</dbReference>
<dbReference type="Pfam" id="PF00689">
    <property type="entry name" value="Cation_ATPase_C"/>
    <property type="match status" value="1"/>
</dbReference>
<dbReference type="Gene3D" id="1.20.1110.10">
    <property type="entry name" value="Calcium-transporting ATPase, transmembrane domain"/>
    <property type="match status" value="1"/>
</dbReference>
<feature type="transmembrane region" description="Helical" evidence="10">
    <location>
        <begin position="153"/>
        <end position="175"/>
    </location>
</feature>
<dbReference type="PANTHER" id="PTHR43294">
    <property type="entry name" value="SODIUM/POTASSIUM-TRANSPORTING ATPASE SUBUNIT ALPHA"/>
    <property type="match status" value="1"/>
</dbReference>
<dbReference type="Proteomes" id="UP000707451">
    <property type="component" value="Unassembled WGS sequence"/>
</dbReference>
<dbReference type="InterPro" id="IPR036412">
    <property type="entry name" value="HAD-like_sf"/>
</dbReference>
<dbReference type="PANTHER" id="PTHR43294:SF21">
    <property type="entry name" value="CATION TRANSPORTING ATPASE"/>
    <property type="match status" value="1"/>
</dbReference>
<evidence type="ECO:0000313" key="13">
    <source>
        <dbReference type="Proteomes" id="UP000707451"/>
    </source>
</evidence>
<dbReference type="SUPFAM" id="SSF81653">
    <property type="entry name" value="Calcium ATPase, transduction domain A"/>
    <property type="match status" value="1"/>
</dbReference>
<dbReference type="InterPro" id="IPR023214">
    <property type="entry name" value="HAD_sf"/>
</dbReference>
<evidence type="ECO:0000256" key="7">
    <source>
        <dbReference type="ARBA" id="ARBA00022989"/>
    </source>
</evidence>
<dbReference type="Gene3D" id="2.70.150.10">
    <property type="entry name" value="Calcium-transporting ATPase, cytoplasmic transduction domain A"/>
    <property type="match status" value="1"/>
</dbReference>
<dbReference type="EMBL" id="JAHRHY010000002">
    <property type="protein sequence ID" value="KAG9071458.1"/>
    <property type="molecule type" value="Genomic_DNA"/>
</dbReference>
<dbReference type="Gene3D" id="3.40.1110.10">
    <property type="entry name" value="Calcium-transporting ATPase, cytoplasmic domain N"/>
    <property type="match status" value="1"/>
</dbReference>
<dbReference type="SFLD" id="SFLDF00027">
    <property type="entry name" value="p-type_atpase"/>
    <property type="match status" value="1"/>
</dbReference>
<comment type="caution">
    <text evidence="12">The sequence shown here is derived from an EMBL/GenBank/DDBJ whole genome shotgun (WGS) entry which is preliminary data.</text>
</comment>
<dbReference type="GO" id="GO:1902600">
    <property type="term" value="P:proton transmembrane transport"/>
    <property type="evidence" value="ECO:0007669"/>
    <property type="project" value="TreeGrafter"/>
</dbReference>
<feature type="transmembrane region" description="Helical" evidence="10">
    <location>
        <begin position="942"/>
        <end position="966"/>
    </location>
</feature>
<dbReference type="SFLD" id="SFLDG00002">
    <property type="entry name" value="C1.7:_P-type_atpase_like"/>
    <property type="match status" value="1"/>
</dbReference>
<dbReference type="PRINTS" id="PR00119">
    <property type="entry name" value="CATATPASE"/>
</dbReference>
<dbReference type="FunFam" id="3.40.50.1000:FF:000001">
    <property type="entry name" value="Phospholipid-transporting ATPase IC"/>
    <property type="match status" value="1"/>
</dbReference>
<dbReference type="InterPro" id="IPR006068">
    <property type="entry name" value="ATPase_P-typ_cation-transptr_C"/>
</dbReference>
<dbReference type="SFLD" id="SFLDS00003">
    <property type="entry name" value="Haloacid_Dehalogenase"/>
    <property type="match status" value="1"/>
</dbReference>
<dbReference type="SMART" id="SM00831">
    <property type="entry name" value="Cation_ATPase_N"/>
    <property type="match status" value="1"/>
</dbReference>
<feature type="transmembrane region" description="Helical" evidence="10">
    <location>
        <begin position="1001"/>
        <end position="1024"/>
    </location>
</feature>
<proteinExistence type="predicted"/>
<dbReference type="PROSITE" id="PS00154">
    <property type="entry name" value="ATPASE_E1_E2"/>
    <property type="match status" value="1"/>
</dbReference>
<dbReference type="GO" id="GO:1990573">
    <property type="term" value="P:potassium ion import across plasma membrane"/>
    <property type="evidence" value="ECO:0007669"/>
    <property type="project" value="TreeGrafter"/>
</dbReference>
<keyword evidence="4" id="KW-0547">Nucleotide-binding</keyword>
<feature type="transmembrane region" description="Helical" evidence="10">
    <location>
        <begin position="1078"/>
        <end position="1094"/>
    </location>
</feature>
<dbReference type="InterPro" id="IPR018303">
    <property type="entry name" value="ATPase_P-typ_P_site"/>
</dbReference>
<dbReference type="Pfam" id="PF00690">
    <property type="entry name" value="Cation_ATPase_N"/>
    <property type="match status" value="1"/>
</dbReference>
<gene>
    <name evidence="12" type="ORF">KI688_005670</name>
</gene>
<evidence type="ECO:0000256" key="2">
    <source>
        <dbReference type="ARBA" id="ARBA00022475"/>
    </source>
</evidence>
<keyword evidence="3 10" id="KW-0812">Transmembrane</keyword>
<evidence type="ECO:0000256" key="4">
    <source>
        <dbReference type="ARBA" id="ARBA00022741"/>
    </source>
</evidence>
<dbReference type="SUPFAM" id="SSF56784">
    <property type="entry name" value="HAD-like"/>
    <property type="match status" value="1"/>
</dbReference>
<evidence type="ECO:0000256" key="5">
    <source>
        <dbReference type="ARBA" id="ARBA00022840"/>
    </source>
</evidence>
<dbReference type="GO" id="GO:0006883">
    <property type="term" value="P:intracellular sodium ion homeostasis"/>
    <property type="evidence" value="ECO:0007669"/>
    <property type="project" value="TreeGrafter"/>
</dbReference>
<sequence>MGKDQSLDLVRTQTMERANGHTVPIEFRTLSMQVTETQRSNKTGDFKTSKGKNKGKDDDVAEPETDFFSTIDFHKLTNPEVSLRFNTNETLGLSQAEAQRRLSVDGPNTLDTRKPNYIKKALGYVFGGFCSVLWIGVITFFVCWAPILQPEPIPTNLALAILVVSFILEHFFSAFQDYSTAKVMSSIMDMIPADCMVIRDGQLVKVPASTLVVGDRVSLSLGNKVPADLRLVKASNDTRFDRAVLTGESEAIEGATHYTDENFLESKNIAFMGTHVVQGSCVGVVVLKGNDTLMGRINKLTTGRKEKVTIIQLEISRFVRIIVCLTILLAILILSYWAGFLHVKYPEFMPVNVLLVTLMGCVVAFIPEGMPVCVSLTLMMIARRMRSNNILPKALTTVETLGCVNVICSDKTGTLTENKMFVTNIAFLDNESTLDEARAKIEKQSNCKTLPLSEETPSVVALRQLQLATLLCNNAKFDPETLNLPVPERTVHGDATDSALLRFSAQVADSSDLAPCFERTQEIPFNSRNKWMMSVYQGSVQNPQPIKALFGSDMMNAGMVASEKDSQLVFVKGAPDVLLPHCTSFVSGLSNIGLPLTSEWSAELSRIQMQWSRQGKRVLMLCKGRFSPYLAEARNNDGSSPSTAHQEELAHQGLQGLCIIGLIGIMDPPRPEIRDTITSCRRAGARFFMVTGDFGLTAAAIAKQIGLFSSHREPDTYEDVVDPSRKGAKNGLDISCGSYDDLGVFEPGRPRFREGTSLLLTGTDLARISPGEWDLVCAYEEIVFARTSPEQKLKIVTEFQHRDGVVAVTGDGVNDAPALKAADVGVAVVSGSDVAIEAADLILLGGFDSIPVAMRLGRIVFQNLQKVIGYLLPAGSWSEIFPVLINTFLGTPLSLSSFLMIIICCFTDGFPCTALVMEQEEFDLLALPPRNSKTEHLITAKIYLHSYVFIGSVMTFFSNMLFYMYIKEYTGVPFKDLVFTYGNPNFQRRYPHIDDDMFNNYYVNTGQCVTFVALVIMQWGNVLSIRNRRMSILQADPIRPKRRNLWLFAGMFTSLLMAIFVTQVPWINQIMLTNPVPIKYWLLPFPCALAVLLLDEIRKLMLRNFPNSVFGKLAW</sequence>
<dbReference type="GO" id="GO:0036376">
    <property type="term" value="P:sodium ion export across plasma membrane"/>
    <property type="evidence" value="ECO:0007669"/>
    <property type="project" value="TreeGrafter"/>
</dbReference>
<keyword evidence="8 10" id="KW-0472">Membrane</keyword>
<keyword evidence="5" id="KW-0067">ATP-binding</keyword>
<protein>
    <recommendedName>
        <fullName evidence="11">Cation-transporting P-type ATPase N-terminal domain-containing protein</fullName>
    </recommendedName>
</protein>
<feature type="transmembrane region" description="Helical" evidence="10">
    <location>
        <begin position="351"/>
        <end position="381"/>
    </location>
</feature>
<organism evidence="12 13">
    <name type="scientific">Linnemannia hyalina</name>
    <dbReference type="NCBI Taxonomy" id="64524"/>
    <lineage>
        <taxon>Eukaryota</taxon>
        <taxon>Fungi</taxon>
        <taxon>Fungi incertae sedis</taxon>
        <taxon>Mucoromycota</taxon>
        <taxon>Mortierellomycotina</taxon>
        <taxon>Mortierellomycetes</taxon>
        <taxon>Mortierellales</taxon>
        <taxon>Mortierellaceae</taxon>
        <taxon>Linnemannia</taxon>
    </lineage>
</organism>
<feature type="transmembrane region" description="Helical" evidence="10">
    <location>
        <begin position="121"/>
        <end position="147"/>
    </location>
</feature>
<dbReference type="GO" id="GO:0005524">
    <property type="term" value="F:ATP binding"/>
    <property type="evidence" value="ECO:0007669"/>
    <property type="project" value="UniProtKB-KW"/>
</dbReference>
<name>A0A9P7Y470_9FUNG</name>
<dbReference type="InterPro" id="IPR044492">
    <property type="entry name" value="P_typ_ATPase_HD_dom"/>
</dbReference>
<feature type="domain" description="Cation-transporting P-type ATPase N-terminal" evidence="11">
    <location>
        <begin position="72"/>
        <end position="145"/>
    </location>
</feature>
<dbReference type="InterPro" id="IPR001757">
    <property type="entry name" value="P_typ_ATPase"/>
</dbReference>
<dbReference type="Pfam" id="PF00122">
    <property type="entry name" value="E1-E2_ATPase"/>
    <property type="match status" value="1"/>
</dbReference>
<dbReference type="InterPro" id="IPR050510">
    <property type="entry name" value="Cation_transp_ATPase_P-type"/>
</dbReference>
<accession>A0A9P7Y470</accession>
<dbReference type="GO" id="GO:0016887">
    <property type="term" value="F:ATP hydrolysis activity"/>
    <property type="evidence" value="ECO:0007669"/>
    <property type="project" value="InterPro"/>
</dbReference>
<feature type="region of interest" description="Disordered" evidence="9">
    <location>
        <begin position="30"/>
        <end position="61"/>
    </location>
</feature>
<evidence type="ECO:0000256" key="10">
    <source>
        <dbReference type="SAM" id="Phobius"/>
    </source>
</evidence>
<dbReference type="GO" id="GO:0005886">
    <property type="term" value="C:plasma membrane"/>
    <property type="evidence" value="ECO:0007669"/>
    <property type="project" value="UniProtKB-SubCell"/>
</dbReference>
<feature type="transmembrane region" description="Helical" evidence="10">
    <location>
        <begin position="895"/>
        <end position="917"/>
    </location>
</feature>
<feature type="compositionally biased region" description="Polar residues" evidence="9">
    <location>
        <begin position="30"/>
        <end position="41"/>
    </location>
</feature>